<evidence type="ECO:0000256" key="10">
    <source>
        <dbReference type="PIRNR" id="PIRNR000094"/>
    </source>
</evidence>
<keyword evidence="4 10" id="KW-0444">Lipid biosynthesis</keyword>
<dbReference type="SUPFAM" id="SSF51735">
    <property type="entry name" value="NAD(P)-binding Rossmann-fold domains"/>
    <property type="match status" value="1"/>
</dbReference>
<dbReference type="FunFam" id="3.40.50.720:FF:000169">
    <property type="entry name" value="Enoyl-[acyl-carrier-protein] reductase [NADH]"/>
    <property type="match status" value="1"/>
</dbReference>
<accession>A0A917M018</accession>
<proteinExistence type="inferred from homology"/>
<evidence type="ECO:0000256" key="7">
    <source>
        <dbReference type="ARBA" id="ARBA00023027"/>
    </source>
</evidence>
<dbReference type="RefSeq" id="WP_188454179.1">
    <property type="nucleotide sequence ID" value="NZ_BMFR01000002.1"/>
</dbReference>
<evidence type="ECO:0000256" key="12">
    <source>
        <dbReference type="PIRSR" id="PIRSR000094-2"/>
    </source>
</evidence>
<sequence>MNNLMQNKNIVVMGVANNRSIAWGITKSLQNAGANLIFTNRQERSRQKLEKLLAENEIEPKLIVSCDVADDESIVQAFREIGEKVGTIHGVVHSVAFANRDELKGEYANTSREGYLLAQNISSYSLVAVTREAKKLMTEGGGIVTQTYLGAERVVPNYNVMGVAKAALEASVRYLAEDVGKYGIRVNAVSAGPVRTLSAKGVSGFNDKMTVIEEKAPLRRQIDQDQVGDATVFLLSDMSRGITGDVLHVDSGFHIIAGS</sequence>
<dbReference type="InterPro" id="IPR014358">
    <property type="entry name" value="Enoyl-ACP_Rdtase_NADH"/>
</dbReference>
<name>A0A917M018_9BACI</name>
<dbReference type="CDD" id="cd05372">
    <property type="entry name" value="ENR_SDR"/>
    <property type="match status" value="1"/>
</dbReference>
<dbReference type="InterPro" id="IPR036291">
    <property type="entry name" value="NAD(P)-bd_dom_sf"/>
</dbReference>
<comment type="pathway">
    <text evidence="1">Lipid metabolism; fatty acid biosynthesis.</text>
</comment>
<evidence type="ECO:0000256" key="4">
    <source>
        <dbReference type="ARBA" id="ARBA00022516"/>
    </source>
</evidence>
<evidence type="ECO:0000313" key="14">
    <source>
        <dbReference type="EMBL" id="GGG67692.1"/>
    </source>
</evidence>
<dbReference type="PIRSF" id="PIRSF000094">
    <property type="entry name" value="Enoyl-ACP_rdct"/>
    <property type="match status" value="1"/>
</dbReference>
<feature type="binding site" evidence="13">
    <location>
        <position position="95"/>
    </location>
    <ligand>
        <name>NAD(+)</name>
        <dbReference type="ChEBI" id="CHEBI:57540"/>
    </ligand>
</feature>
<keyword evidence="5" id="KW-0276">Fatty acid metabolism</keyword>
<dbReference type="PANTHER" id="PTHR43159:SF2">
    <property type="entry name" value="ENOYL-[ACYL-CARRIER-PROTEIN] REDUCTASE [NADH], CHLOROPLASTIC"/>
    <property type="match status" value="1"/>
</dbReference>
<dbReference type="PRINTS" id="PR00081">
    <property type="entry name" value="GDHRDH"/>
</dbReference>
<keyword evidence="6 10" id="KW-0560">Oxidoreductase</keyword>
<evidence type="ECO:0000256" key="6">
    <source>
        <dbReference type="ARBA" id="ARBA00023002"/>
    </source>
</evidence>
<reference evidence="14" key="1">
    <citation type="journal article" date="2014" name="Int. J. Syst. Evol. Microbiol.">
        <title>Complete genome sequence of Corynebacterium casei LMG S-19264T (=DSM 44701T), isolated from a smear-ripened cheese.</title>
        <authorList>
            <consortium name="US DOE Joint Genome Institute (JGI-PGF)"/>
            <person name="Walter F."/>
            <person name="Albersmeier A."/>
            <person name="Kalinowski J."/>
            <person name="Ruckert C."/>
        </authorList>
    </citation>
    <scope>NUCLEOTIDE SEQUENCE</scope>
    <source>
        <strain evidence="14">CGMCC 1.12754</strain>
    </source>
</reference>
<dbReference type="NCBIfam" id="NF006369">
    <property type="entry name" value="PRK08594.1"/>
    <property type="match status" value="1"/>
</dbReference>
<comment type="subunit">
    <text evidence="3">Homotetramer.</text>
</comment>
<feature type="binding site" evidence="13">
    <location>
        <position position="14"/>
    </location>
    <ligand>
        <name>NAD(+)</name>
        <dbReference type="ChEBI" id="CHEBI:57540"/>
    </ligand>
</feature>
<evidence type="ECO:0000256" key="9">
    <source>
        <dbReference type="ARBA" id="ARBA00023160"/>
    </source>
</evidence>
<feature type="binding site" evidence="13">
    <location>
        <begin position="20"/>
        <end position="21"/>
    </location>
    <ligand>
        <name>NAD(+)</name>
        <dbReference type="ChEBI" id="CHEBI:57540"/>
    </ligand>
</feature>
<gene>
    <name evidence="14" type="primary">fabI</name>
    <name evidence="14" type="ORF">GCM10011398_09320</name>
</gene>
<dbReference type="GO" id="GO:0004318">
    <property type="term" value="F:enoyl-[acyl-carrier-protein] reductase (NADH) activity"/>
    <property type="evidence" value="ECO:0007669"/>
    <property type="project" value="UniProtKB-EC"/>
</dbReference>
<comment type="catalytic activity">
    <reaction evidence="10">
        <text>a 2,3-saturated acyl-[ACP] + NAD(+) = a (2E)-enoyl-[ACP] + NADH + H(+)</text>
        <dbReference type="Rhea" id="RHEA:10240"/>
        <dbReference type="Rhea" id="RHEA-COMP:9925"/>
        <dbReference type="Rhea" id="RHEA-COMP:9926"/>
        <dbReference type="ChEBI" id="CHEBI:15378"/>
        <dbReference type="ChEBI" id="CHEBI:57540"/>
        <dbReference type="ChEBI" id="CHEBI:57945"/>
        <dbReference type="ChEBI" id="CHEBI:78784"/>
        <dbReference type="ChEBI" id="CHEBI:78785"/>
        <dbReference type="EC" id="1.3.1.9"/>
    </reaction>
</comment>
<feature type="active site" description="Proton acceptor" evidence="11">
    <location>
        <position position="158"/>
    </location>
</feature>
<feature type="active site" description="Proton acceptor" evidence="11">
    <location>
        <position position="148"/>
    </location>
</feature>
<protein>
    <recommendedName>
        <fullName evidence="10">Enoyl-[acyl-carrier-protein] reductase [NADH]</fullName>
        <ecNumber evidence="10">1.3.1.9</ecNumber>
    </recommendedName>
</protein>
<evidence type="ECO:0000256" key="13">
    <source>
        <dbReference type="PIRSR" id="PIRSR000094-3"/>
    </source>
</evidence>
<comment type="similarity">
    <text evidence="2 10">Belongs to the short-chain dehydrogenases/reductases (SDR) family. FabI subfamily.</text>
</comment>
<evidence type="ECO:0000256" key="3">
    <source>
        <dbReference type="ARBA" id="ARBA00011881"/>
    </source>
</evidence>
<dbReference type="AlphaFoldDB" id="A0A917M018"/>
<dbReference type="InterPro" id="IPR002347">
    <property type="entry name" value="SDR_fam"/>
</dbReference>
<evidence type="ECO:0000313" key="15">
    <source>
        <dbReference type="Proteomes" id="UP000622860"/>
    </source>
</evidence>
<keyword evidence="7 10" id="KW-0520">NAD</keyword>
<feature type="binding site" evidence="13">
    <location>
        <begin position="194"/>
        <end position="198"/>
    </location>
    <ligand>
        <name>NAD(+)</name>
        <dbReference type="ChEBI" id="CHEBI:57540"/>
    </ligand>
</feature>
<evidence type="ECO:0000256" key="8">
    <source>
        <dbReference type="ARBA" id="ARBA00023098"/>
    </source>
</evidence>
<evidence type="ECO:0000256" key="5">
    <source>
        <dbReference type="ARBA" id="ARBA00022832"/>
    </source>
</evidence>
<dbReference type="EMBL" id="BMFR01000002">
    <property type="protein sequence ID" value="GGG67692.1"/>
    <property type="molecule type" value="Genomic_DNA"/>
</dbReference>
<feature type="binding site" evidence="13">
    <location>
        <begin position="67"/>
        <end position="68"/>
    </location>
    <ligand>
        <name>NAD(+)</name>
        <dbReference type="ChEBI" id="CHEBI:57540"/>
    </ligand>
</feature>
<feature type="binding site" evidence="13">
    <location>
        <position position="165"/>
    </location>
    <ligand>
        <name>NAD(+)</name>
        <dbReference type="ChEBI" id="CHEBI:57540"/>
    </ligand>
</feature>
<evidence type="ECO:0000256" key="2">
    <source>
        <dbReference type="ARBA" id="ARBA00009233"/>
    </source>
</evidence>
<keyword evidence="15" id="KW-1185">Reference proteome</keyword>
<dbReference type="Gene3D" id="1.10.8.400">
    <property type="entry name" value="Enoyl acyl carrier protein reductase"/>
    <property type="match status" value="1"/>
</dbReference>
<keyword evidence="9 10" id="KW-0275">Fatty acid biosynthesis</keyword>
<dbReference type="Proteomes" id="UP000622860">
    <property type="component" value="Unassembled WGS sequence"/>
</dbReference>
<evidence type="ECO:0000256" key="11">
    <source>
        <dbReference type="PIRSR" id="PIRSR000094-1"/>
    </source>
</evidence>
<dbReference type="EC" id="1.3.1.9" evidence="10"/>
<dbReference type="Gene3D" id="3.40.50.720">
    <property type="entry name" value="NAD(P)-binding Rossmann-like Domain"/>
    <property type="match status" value="1"/>
</dbReference>
<evidence type="ECO:0000256" key="1">
    <source>
        <dbReference type="ARBA" id="ARBA00005194"/>
    </source>
</evidence>
<reference evidence="14" key="2">
    <citation type="submission" date="2020-09" db="EMBL/GenBank/DDBJ databases">
        <authorList>
            <person name="Sun Q."/>
            <person name="Zhou Y."/>
        </authorList>
    </citation>
    <scope>NUCLEOTIDE SEQUENCE</scope>
    <source>
        <strain evidence="14">CGMCC 1.12754</strain>
    </source>
</reference>
<keyword evidence="8" id="KW-0443">Lipid metabolism</keyword>
<dbReference type="Pfam" id="PF13561">
    <property type="entry name" value="adh_short_C2"/>
    <property type="match status" value="1"/>
</dbReference>
<comment type="caution">
    <text evidence="14">The sequence shown here is derived from an EMBL/GenBank/DDBJ whole genome shotgun (WGS) entry which is preliminary data.</text>
</comment>
<feature type="binding site" evidence="12">
    <location>
        <position position="98"/>
    </location>
    <ligand>
        <name>substrate</name>
    </ligand>
</feature>
<dbReference type="PANTHER" id="PTHR43159">
    <property type="entry name" value="ENOYL-[ACYL-CARRIER-PROTEIN] REDUCTASE"/>
    <property type="match status" value="1"/>
</dbReference>
<organism evidence="14 15">
    <name type="scientific">Virgibacillus oceani</name>
    <dbReference type="NCBI Taxonomy" id="1479511"/>
    <lineage>
        <taxon>Bacteria</taxon>
        <taxon>Bacillati</taxon>
        <taxon>Bacillota</taxon>
        <taxon>Bacilli</taxon>
        <taxon>Bacillales</taxon>
        <taxon>Bacillaceae</taxon>
        <taxon>Virgibacillus</taxon>
    </lineage>
</organism>
<dbReference type="GO" id="GO:0006633">
    <property type="term" value="P:fatty acid biosynthetic process"/>
    <property type="evidence" value="ECO:0007669"/>
    <property type="project" value="UniProtKB-KW"/>
</dbReference>